<reference evidence="1" key="1">
    <citation type="submission" date="2023-03" db="EMBL/GenBank/DDBJ databases">
        <authorList>
            <person name="Steffen K."/>
            <person name="Cardenas P."/>
        </authorList>
    </citation>
    <scope>NUCLEOTIDE SEQUENCE</scope>
</reference>
<comment type="caution">
    <text evidence="1">The sequence shown here is derived from an EMBL/GenBank/DDBJ whole genome shotgun (WGS) entry which is preliminary data.</text>
</comment>
<dbReference type="InterPro" id="IPR052891">
    <property type="entry name" value="DNA-3mA_glycosylase"/>
</dbReference>
<sequence length="151" mass="17719">MHVPEQVTPSKLADYLEIMSKSVFQSGISWRVVESKWPGVREAMWEFDPQTIATLGEPELDELAQDSRMIRHRRKLSAISVNAQRMLELEDEYGSFQGYLRSHGSFEATLQSIRKEFKYMGDSGTYHFLWTVSEEVPPYEEWCATHERKRR</sequence>
<gene>
    <name evidence="1" type="ORF">GBAR_LOCUS15076</name>
</gene>
<dbReference type="InterPro" id="IPR005019">
    <property type="entry name" value="Adenine_glyco"/>
</dbReference>
<dbReference type="EMBL" id="CASHTH010002204">
    <property type="protein sequence ID" value="CAI8026188.1"/>
    <property type="molecule type" value="Genomic_DNA"/>
</dbReference>
<proteinExistence type="predicted"/>
<accession>A0AA35SA03</accession>
<evidence type="ECO:0000313" key="2">
    <source>
        <dbReference type="Proteomes" id="UP001174909"/>
    </source>
</evidence>
<dbReference type="PANTHER" id="PTHR30037:SF3">
    <property type="entry name" value="BLR0857 PROTEIN"/>
    <property type="match status" value="1"/>
</dbReference>
<dbReference type="Proteomes" id="UP001174909">
    <property type="component" value="Unassembled WGS sequence"/>
</dbReference>
<dbReference type="Gene3D" id="1.10.340.30">
    <property type="entry name" value="Hypothetical protein, domain 2"/>
    <property type="match status" value="1"/>
</dbReference>
<organism evidence="1 2">
    <name type="scientific">Geodia barretti</name>
    <name type="common">Barrett's horny sponge</name>
    <dbReference type="NCBI Taxonomy" id="519541"/>
    <lineage>
        <taxon>Eukaryota</taxon>
        <taxon>Metazoa</taxon>
        <taxon>Porifera</taxon>
        <taxon>Demospongiae</taxon>
        <taxon>Heteroscleromorpha</taxon>
        <taxon>Tetractinellida</taxon>
        <taxon>Astrophorina</taxon>
        <taxon>Geodiidae</taxon>
        <taxon>Geodia</taxon>
    </lineage>
</organism>
<evidence type="ECO:0000313" key="1">
    <source>
        <dbReference type="EMBL" id="CAI8026188.1"/>
    </source>
</evidence>
<dbReference type="AlphaFoldDB" id="A0AA35SA03"/>
<dbReference type="Pfam" id="PF03352">
    <property type="entry name" value="Adenine_glyco"/>
    <property type="match status" value="1"/>
</dbReference>
<dbReference type="InterPro" id="IPR011257">
    <property type="entry name" value="DNA_glycosylase"/>
</dbReference>
<dbReference type="SUPFAM" id="SSF48150">
    <property type="entry name" value="DNA-glycosylase"/>
    <property type="match status" value="1"/>
</dbReference>
<dbReference type="PANTHER" id="PTHR30037">
    <property type="entry name" value="DNA-3-METHYLADENINE GLYCOSYLASE 1"/>
    <property type="match status" value="1"/>
</dbReference>
<keyword evidence="2" id="KW-1185">Reference proteome</keyword>
<dbReference type="GO" id="GO:0006284">
    <property type="term" value="P:base-excision repair"/>
    <property type="evidence" value="ECO:0007669"/>
    <property type="project" value="InterPro"/>
</dbReference>
<protein>
    <submittedName>
        <fullName evidence="1">DNA-3-methyladenine glycosylase</fullName>
    </submittedName>
</protein>
<dbReference type="GO" id="GO:0008725">
    <property type="term" value="F:DNA-3-methyladenine glycosylase activity"/>
    <property type="evidence" value="ECO:0007669"/>
    <property type="project" value="InterPro"/>
</dbReference>
<name>A0AA35SA03_GEOBA</name>